<evidence type="ECO:0000256" key="1">
    <source>
        <dbReference type="ARBA" id="ARBA00004623"/>
    </source>
</evidence>
<keyword evidence="8 14" id="KW-0067">ATP-binding</keyword>
<dbReference type="GO" id="GO:0015031">
    <property type="term" value="P:protein transport"/>
    <property type="evidence" value="ECO:0007669"/>
    <property type="project" value="UniProtKB-KW"/>
</dbReference>
<dbReference type="CDD" id="cd00180">
    <property type="entry name" value="PKc"/>
    <property type="match status" value="1"/>
</dbReference>
<dbReference type="SMART" id="SM00220">
    <property type="entry name" value="S_TKc"/>
    <property type="match status" value="1"/>
</dbReference>
<evidence type="ECO:0000256" key="7">
    <source>
        <dbReference type="ARBA" id="ARBA00022777"/>
    </source>
</evidence>
<dbReference type="GO" id="GO:0000422">
    <property type="term" value="P:autophagy of mitochondrion"/>
    <property type="evidence" value="ECO:0007669"/>
    <property type="project" value="TreeGrafter"/>
</dbReference>
<feature type="binding site" evidence="14">
    <location>
        <position position="231"/>
    </location>
    <ligand>
        <name>ATP</name>
        <dbReference type="ChEBI" id="CHEBI:30616"/>
    </ligand>
</feature>
<proteinExistence type="predicted"/>
<evidence type="ECO:0000313" key="17">
    <source>
        <dbReference type="EMBL" id="KAJ9137739.1"/>
    </source>
</evidence>
<accession>A0AA38RIK7</accession>
<organism evidence="17 18">
    <name type="scientific">Pleurostoma richardsiae</name>
    <dbReference type="NCBI Taxonomy" id="41990"/>
    <lineage>
        <taxon>Eukaryota</taxon>
        <taxon>Fungi</taxon>
        <taxon>Dikarya</taxon>
        <taxon>Ascomycota</taxon>
        <taxon>Pezizomycotina</taxon>
        <taxon>Sordariomycetes</taxon>
        <taxon>Sordariomycetidae</taxon>
        <taxon>Calosphaeriales</taxon>
        <taxon>Pleurostomataceae</taxon>
        <taxon>Pleurostoma</taxon>
    </lineage>
</organism>
<dbReference type="GO" id="GO:0010506">
    <property type="term" value="P:regulation of autophagy"/>
    <property type="evidence" value="ECO:0007669"/>
    <property type="project" value="InterPro"/>
</dbReference>
<dbReference type="GO" id="GO:0061709">
    <property type="term" value="P:reticulophagy"/>
    <property type="evidence" value="ECO:0007669"/>
    <property type="project" value="TreeGrafter"/>
</dbReference>
<dbReference type="PROSITE" id="PS00108">
    <property type="entry name" value="PROTEIN_KINASE_ST"/>
    <property type="match status" value="1"/>
</dbReference>
<dbReference type="Gene3D" id="1.10.510.10">
    <property type="entry name" value="Transferase(Phosphotransferase) domain 1"/>
    <property type="match status" value="1"/>
</dbReference>
<dbReference type="InterPro" id="IPR017441">
    <property type="entry name" value="Protein_kinase_ATP_BS"/>
</dbReference>
<evidence type="ECO:0000259" key="16">
    <source>
        <dbReference type="PROSITE" id="PS50011"/>
    </source>
</evidence>
<dbReference type="InterPro" id="IPR008271">
    <property type="entry name" value="Ser/Thr_kinase_AS"/>
</dbReference>
<dbReference type="EC" id="2.7.11.1" evidence="2"/>
<evidence type="ECO:0000313" key="18">
    <source>
        <dbReference type="Proteomes" id="UP001174694"/>
    </source>
</evidence>
<dbReference type="InterPro" id="IPR045269">
    <property type="entry name" value="Atg1-like"/>
</dbReference>
<keyword evidence="18" id="KW-1185">Reference proteome</keyword>
<dbReference type="GO" id="GO:0005524">
    <property type="term" value="F:ATP binding"/>
    <property type="evidence" value="ECO:0007669"/>
    <property type="project" value="UniProtKB-UniRule"/>
</dbReference>
<keyword evidence="9" id="KW-0653">Protein transport</keyword>
<dbReference type="InterPro" id="IPR011009">
    <property type="entry name" value="Kinase-like_dom_sf"/>
</dbReference>
<evidence type="ECO:0000256" key="14">
    <source>
        <dbReference type="PROSITE-ProRule" id="PRU10141"/>
    </source>
</evidence>
<dbReference type="EMBL" id="JANBVO010000033">
    <property type="protein sequence ID" value="KAJ9137739.1"/>
    <property type="molecule type" value="Genomic_DNA"/>
</dbReference>
<evidence type="ECO:0000256" key="5">
    <source>
        <dbReference type="ARBA" id="ARBA00022679"/>
    </source>
</evidence>
<evidence type="ECO:0000256" key="6">
    <source>
        <dbReference type="ARBA" id="ARBA00022741"/>
    </source>
</evidence>
<protein>
    <recommendedName>
        <fullName evidence="2">non-specific serine/threonine protein kinase</fullName>
        <ecNumber evidence="2">2.7.11.1</ecNumber>
    </recommendedName>
    <alternativeName>
        <fullName evidence="11">Autophagy-related protein 1</fullName>
    </alternativeName>
</protein>
<feature type="domain" description="Protein kinase" evidence="16">
    <location>
        <begin position="202"/>
        <end position="453"/>
    </location>
</feature>
<dbReference type="GO" id="GO:0004674">
    <property type="term" value="F:protein serine/threonine kinase activity"/>
    <property type="evidence" value="ECO:0007669"/>
    <property type="project" value="UniProtKB-KW"/>
</dbReference>
<evidence type="ECO:0000256" key="2">
    <source>
        <dbReference type="ARBA" id="ARBA00012513"/>
    </source>
</evidence>
<evidence type="ECO:0000256" key="12">
    <source>
        <dbReference type="ARBA" id="ARBA00047899"/>
    </source>
</evidence>
<dbReference type="PANTHER" id="PTHR24348">
    <property type="entry name" value="SERINE/THREONINE-PROTEIN KINASE UNC-51-RELATED"/>
    <property type="match status" value="1"/>
</dbReference>
<dbReference type="PANTHER" id="PTHR24348:SF22">
    <property type="entry name" value="NON-SPECIFIC SERINE_THREONINE PROTEIN KINASE"/>
    <property type="match status" value="1"/>
</dbReference>
<keyword evidence="10" id="KW-0072">Autophagy</keyword>
<dbReference type="Pfam" id="PF00069">
    <property type="entry name" value="Pkinase"/>
    <property type="match status" value="1"/>
</dbReference>
<evidence type="ECO:0000256" key="13">
    <source>
        <dbReference type="ARBA" id="ARBA00048679"/>
    </source>
</evidence>
<comment type="subcellular location">
    <subcellularLocation>
        <location evidence="1">Preautophagosomal structure membrane</location>
        <topology evidence="1">Peripheral membrane protein</topology>
    </subcellularLocation>
</comment>
<dbReference type="GO" id="GO:0042594">
    <property type="term" value="P:response to starvation"/>
    <property type="evidence" value="ECO:0007669"/>
    <property type="project" value="TreeGrafter"/>
</dbReference>
<dbReference type="Proteomes" id="UP001174694">
    <property type="component" value="Unassembled WGS sequence"/>
</dbReference>
<keyword evidence="4" id="KW-0723">Serine/threonine-protein kinase</keyword>
<keyword evidence="5" id="KW-0808">Transferase</keyword>
<dbReference type="GO" id="GO:0005776">
    <property type="term" value="C:autophagosome"/>
    <property type="evidence" value="ECO:0007669"/>
    <property type="project" value="TreeGrafter"/>
</dbReference>
<evidence type="ECO:0000256" key="9">
    <source>
        <dbReference type="ARBA" id="ARBA00022927"/>
    </source>
</evidence>
<dbReference type="GO" id="GO:0034045">
    <property type="term" value="C:phagophore assembly site membrane"/>
    <property type="evidence" value="ECO:0007669"/>
    <property type="project" value="UniProtKB-SubCell"/>
</dbReference>
<evidence type="ECO:0000256" key="10">
    <source>
        <dbReference type="ARBA" id="ARBA00023006"/>
    </source>
</evidence>
<dbReference type="SUPFAM" id="SSF56112">
    <property type="entry name" value="Protein kinase-like (PK-like)"/>
    <property type="match status" value="1"/>
</dbReference>
<reference evidence="17" key="1">
    <citation type="submission" date="2022-07" db="EMBL/GenBank/DDBJ databases">
        <title>Fungi with potential for degradation of polypropylene.</title>
        <authorList>
            <person name="Gostincar C."/>
        </authorList>
    </citation>
    <scope>NUCLEOTIDE SEQUENCE</scope>
    <source>
        <strain evidence="17">EXF-13308</strain>
    </source>
</reference>
<dbReference type="GO" id="GO:0005829">
    <property type="term" value="C:cytosol"/>
    <property type="evidence" value="ECO:0007669"/>
    <property type="project" value="TreeGrafter"/>
</dbReference>
<evidence type="ECO:0000256" key="15">
    <source>
        <dbReference type="SAM" id="MobiDB-lite"/>
    </source>
</evidence>
<dbReference type="AlphaFoldDB" id="A0AA38RIK7"/>
<feature type="region of interest" description="Disordered" evidence="15">
    <location>
        <begin position="459"/>
        <end position="553"/>
    </location>
</feature>
<sequence>MPRPTPHPLALFSLIPINGPAKAVVNNPYNTHLVSWLNNEPVLDIGHTRSVSGDHATLATLGRNGDVTIEGRNIAKLQCSFEIDNETKVVMFYDRSHSQTCQVFGENAKPFDLGRPRKVVVQKGLNTIIGIGGVNRNLIQFELAWHGNPDKTMERVKKREKAALEENPRFARTVDDTDTVPPTGVVTRIHTPGPRLQKIRFERLGPRIGAGQFAEVYRAVNVDTGQLIAAKILKRPVGPAKQREWMTLKREIEIHSSISHDHIVEYLGSQDWDQPETVIFMGLKDGTLESLVENGCSVPIKDLSPTVFHHMLKAIDFLSAQGLIHRDLKPANILYVTDRGRYHFQLGDLGFSHRADLAVTYAGSPIYMAPEIVDGGKQTHKVDVWSLFVTMLWTLDVEGYRAASAAFTSLDEARDAVLLVASSVEAVANIREMARIKPEERASAAQMLVKCFNGVGLTTPGHLVPPISRPKGSSKAPAMNGDNQSPDAASSAPTGRKRGGTATTTGGPLREKTRRPQVQSRQPEPPVPKKHREQGTGAKAPKNSRMPGGFPGN</sequence>
<keyword evidence="3" id="KW-0813">Transport</keyword>
<gene>
    <name evidence="17" type="ORF">NKR23_g8993</name>
</gene>
<keyword evidence="6 14" id="KW-0547">Nucleotide-binding</keyword>
<dbReference type="InterPro" id="IPR000719">
    <property type="entry name" value="Prot_kinase_dom"/>
</dbReference>
<dbReference type="PROSITE" id="PS00107">
    <property type="entry name" value="PROTEIN_KINASE_ATP"/>
    <property type="match status" value="1"/>
</dbReference>
<dbReference type="PROSITE" id="PS50011">
    <property type="entry name" value="PROTEIN_KINASE_DOM"/>
    <property type="match status" value="1"/>
</dbReference>
<comment type="catalytic activity">
    <reaction evidence="12">
        <text>L-threonyl-[protein] + ATP = O-phospho-L-threonyl-[protein] + ADP + H(+)</text>
        <dbReference type="Rhea" id="RHEA:46608"/>
        <dbReference type="Rhea" id="RHEA-COMP:11060"/>
        <dbReference type="Rhea" id="RHEA-COMP:11605"/>
        <dbReference type="ChEBI" id="CHEBI:15378"/>
        <dbReference type="ChEBI" id="CHEBI:30013"/>
        <dbReference type="ChEBI" id="CHEBI:30616"/>
        <dbReference type="ChEBI" id="CHEBI:61977"/>
        <dbReference type="ChEBI" id="CHEBI:456216"/>
        <dbReference type="EC" id="2.7.11.1"/>
    </reaction>
</comment>
<evidence type="ECO:0000256" key="3">
    <source>
        <dbReference type="ARBA" id="ARBA00022448"/>
    </source>
</evidence>
<comment type="caution">
    <text evidence="17">The sequence shown here is derived from an EMBL/GenBank/DDBJ whole genome shotgun (WGS) entry which is preliminary data.</text>
</comment>
<dbReference type="GO" id="GO:0000045">
    <property type="term" value="P:autophagosome assembly"/>
    <property type="evidence" value="ECO:0007669"/>
    <property type="project" value="TreeGrafter"/>
</dbReference>
<keyword evidence="7 17" id="KW-0418">Kinase</keyword>
<evidence type="ECO:0000256" key="4">
    <source>
        <dbReference type="ARBA" id="ARBA00022527"/>
    </source>
</evidence>
<evidence type="ECO:0000256" key="8">
    <source>
        <dbReference type="ARBA" id="ARBA00022840"/>
    </source>
</evidence>
<dbReference type="GO" id="GO:0034727">
    <property type="term" value="P:piecemeal microautophagy of the nucleus"/>
    <property type="evidence" value="ECO:0007669"/>
    <property type="project" value="TreeGrafter"/>
</dbReference>
<name>A0AA38RIK7_9PEZI</name>
<comment type="catalytic activity">
    <reaction evidence="13">
        <text>L-seryl-[protein] + ATP = O-phospho-L-seryl-[protein] + ADP + H(+)</text>
        <dbReference type="Rhea" id="RHEA:17989"/>
        <dbReference type="Rhea" id="RHEA-COMP:9863"/>
        <dbReference type="Rhea" id="RHEA-COMP:11604"/>
        <dbReference type="ChEBI" id="CHEBI:15378"/>
        <dbReference type="ChEBI" id="CHEBI:29999"/>
        <dbReference type="ChEBI" id="CHEBI:30616"/>
        <dbReference type="ChEBI" id="CHEBI:83421"/>
        <dbReference type="ChEBI" id="CHEBI:456216"/>
        <dbReference type="EC" id="2.7.11.1"/>
    </reaction>
</comment>
<evidence type="ECO:0000256" key="11">
    <source>
        <dbReference type="ARBA" id="ARBA00030237"/>
    </source>
</evidence>